<gene>
    <name evidence="2" type="ORF">IPH26_05205</name>
</gene>
<dbReference type="AlphaFoldDB" id="A0A9D7E3Q5"/>
<dbReference type="Proteomes" id="UP000807785">
    <property type="component" value="Unassembled WGS sequence"/>
</dbReference>
<reference evidence="2" key="1">
    <citation type="submission" date="2020-10" db="EMBL/GenBank/DDBJ databases">
        <title>Connecting structure to function with the recovery of over 1000 high-quality activated sludge metagenome-assembled genomes encoding full-length rRNA genes using long-read sequencing.</title>
        <authorList>
            <person name="Singleton C.M."/>
            <person name="Petriglieri F."/>
            <person name="Kristensen J.M."/>
            <person name="Kirkegaard R.H."/>
            <person name="Michaelsen T.Y."/>
            <person name="Andersen M.H."/>
            <person name="Karst S.M."/>
            <person name="Dueholm M.S."/>
            <person name="Nielsen P.H."/>
            <person name="Albertsen M."/>
        </authorList>
    </citation>
    <scope>NUCLEOTIDE SEQUENCE</scope>
    <source>
        <strain evidence="2">Bjer_18-Q3-R1-45_BAT3C.347</strain>
    </source>
</reference>
<keyword evidence="1" id="KW-1133">Transmembrane helix</keyword>
<keyword evidence="1" id="KW-0472">Membrane</keyword>
<name>A0A9D7E3Q5_9PROT</name>
<evidence type="ECO:0000313" key="3">
    <source>
        <dbReference type="Proteomes" id="UP000807785"/>
    </source>
</evidence>
<protein>
    <submittedName>
        <fullName evidence="2">Uncharacterized protein</fullName>
    </submittedName>
</protein>
<evidence type="ECO:0000256" key="1">
    <source>
        <dbReference type="SAM" id="Phobius"/>
    </source>
</evidence>
<dbReference type="EMBL" id="JADJEV010000002">
    <property type="protein sequence ID" value="MBK6972365.1"/>
    <property type="molecule type" value="Genomic_DNA"/>
</dbReference>
<feature type="transmembrane region" description="Helical" evidence="1">
    <location>
        <begin position="12"/>
        <end position="36"/>
    </location>
</feature>
<proteinExistence type="predicted"/>
<sequence length="67" mass="6968">MKELLKITICALLVVVLSPMVGFWVVALVGSAMALLPLGAALSQAFPKAWAHMSESAFGGKTHLSAS</sequence>
<keyword evidence="1" id="KW-0812">Transmembrane</keyword>
<comment type="caution">
    <text evidence="2">The sequence shown here is derived from an EMBL/GenBank/DDBJ whole genome shotgun (WGS) entry which is preliminary data.</text>
</comment>
<organism evidence="2 3">
    <name type="scientific">Candidatus Methylophosphatis roskildensis</name>
    <dbReference type="NCBI Taxonomy" id="2899263"/>
    <lineage>
        <taxon>Bacteria</taxon>
        <taxon>Pseudomonadati</taxon>
        <taxon>Pseudomonadota</taxon>
        <taxon>Betaproteobacteria</taxon>
        <taxon>Nitrosomonadales</taxon>
        <taxon>Sterolibacteriaceae</taxon>
        <taxon>Candidatus Methylophosphatis</taxon>
    </lineage>
</organism>
<accession>A0A9D7E3Q5</accession>
<evidence type="ECO:0000313" key="2">
    <source>
        <dbReference type="EMBL" id="MBK6972365.1"/>
    </source>
</evidence>